<accession>A0A2Z5QWX6</accession>
<dbReference type="EMBL" id="AP017895">
    <property type="protein sequence ID" value="BAV86890.1"/>
    <property type="molecule type" value="Genomic_DNA"/>
</dbReference>
<protein>
    <submittedName>
        <fullName evidence="1">NAD-specific glutamate dehydrogenase</fullName>
    </submittedName>
</protein>
<dbReference type="KEGG" id="raj:RA11412_0591"/>
<keyword evidence="2" id="KW-1185">Reference proteome</keyword>
<name>A0A2Z5QWX6_9MICC</name>
<organism evidence="1 2">
    <name type="scientific">Rothia aeria</name>
    <dbReference type="NCBI Taxonomy" id="172042"/>
    <lineage>
        <taxon>Bacteria</taxon>
        <taxon>Bacillati</taxon>
        <taxon>Actinomycetota</taxon>
        <taxon>Actinomycetes</taxon>
        <taxon>Micrococcales</taxon>
        <taxon>Micrococcaceae</taxon>
        <taxon>Rothia</taxon>
    </lineage>
</organism>
<evidence type="ECO:0000313" key="1">
    <source>
        <dbReference type="EMBL" id="BAV86890.1"/>
    </source>
</evidence>
<sequence length="50" mass="5624">MGRYSGADAWIEQYFHNSPDTDREGYTSAQLEALARTHRELAQTRAPGTP</sequence>
<proteinExistence type="predicted"/>
<dbReference type="Proteomes" id="UP000250241">
    <property type="component" value="Chromosome"/>
</dbReference>
<dbReference type="AlphaFoldDB" id="A0A2Z5QWX6"/>
<gene>
    <name evidence="1" type="ORF">RA11412_0591</name>
</gene>
<evidence type="ECO:0000313" key="2">
    <source>
        <dbReference type="Proteomes" id="UP000250241"/>
    </source>
</evidence>
<reference evidence="1 2" key="1">
    <citation type="submission" date="2016-10" db="EMBL/GenBank/DDBJ databases">
        <title>Genome sequence of Rothia aeria strain JCM11412.</title>
        <authorList>
            <person name="Nambu T."/>
        </authorList>
    </citation>
    <scope>NUCLEOTIDE SEQUENCE [LARGE SCALE GENOMIC DNA]</scope>
    <source>
        <strain evidence="1 2">JCM 11412</strain>
    </source>
</reference>